<feature type="domain" description="CobW C-terminal" evidence="7">
    <location>
        <begin position="253"/>
        <end position="345"/>
    </location>
</feature>
<comment type="catalytic activity">
    <reaction evidence="6">
        <text>GTP + H2O = GDP + phosphate + H(+)</text>
        <dbReference type="Rhea" id="RHEA:19669"/>
        <dbReference type="ChEBI" id="CHEBI:15377"/>
        <dbReference type="ChEBI" id="CHEBI:15378"/>
        <dbReference type="ChEBI" id="CHEBI:37565"/>
        <dbReference type="ChEBI" id="CHEBI:43474"/>
        <dbReference type="ChEBI" id="CHEBI:58189"/>
    </reaction>
    <physiologicalReaction direction="left-to-right" evidence="6">
        <dbReference type="Rhea" id="RHEA:19670"/>
    </physiologicalReaction>
</comment>
<keyword evidence="3" id="KW-0143">Chaperone</keyword>
<dbReference type="Proteomes" id="UP000193553">
    <property type="component" value="Unassembled WGS sequence"/>
</dbReference>
<dbReference type="InterPro" id="IPR051316">
    <property type="entry name" value="Zinc-reg_GTPase_activator"/>
</dbReference>
<dbReference type="Pfam" id="PF07683">
    <property type="entry name" value="CobW_C"/>
    <property type="match status" value="1"/>
</dbReference>
<dbReference type="SMART" id="SM00833">
    <property type="entry name" value="CobW_C"/>
    <property type="match status" value="1"/>
</dbReference>
<keyword evidence="1" id="KW-0547">Nucleotide-binding</keyword>
<evidence type="ECO:0000256" key="2">
    <source>
        <dbReference type="ARBA" id="ARBA00022801"/>
    </source>
</evidence>
<evidence type="ECO:0000259" key="7">
    <source>
        <dbReference type="SMART" id="SM00833"/>
    </source>
</evidence>
<evidence type="ECO:0000256" key="3">
    <source>
        <dbReference type="ARBA" id="ARBA00023186"/>
    </source>
</evidence>
<evidence type="ECO:0000313" key="9">
    <source>
        <dbReference type="EMBL" id="OSJ20162.1"/>
    </source>
</evidence>
<organism evidence="8 10">
    <name type="scientific">Bradyrhizobium canariense</name>
    <dbReference type="NCBI Taxonomy" id="255045"/>
    <lineage>
        <taxon>Bacteria</taxon>
        <taxon>Pseudomonadati</taxon>
        <taxon>Pseudomonadota</taxon>
        <taxon>Alphaproteobacteria</taxon>
        <taxon>Hyphomicrobiales</taxon>
        <taxon>Nitrobacteraceae</taxon>
        <taxon>Bradyrhizobium</taxon>
    </lineage>
</organism>
<dbReference type="InterPro" id="IPR011629">
    <property type="entry name" value="CobW-like_C"/>
</dbReference>
<dbReference type="PANTHER" id="PTHR13748:SF62">
    <property type="entry name" value="COBW DOMAIN-CONTAINING PROTEIN"/>
    <property type="match status" value="1"/>
</dbReference>
<comment type="similarity">
    <text evidence="4">Belongs to the SIMIBI class G3E GTPase family. ZNG1 subfamily.</text>
</comment>
<keyword evidence="11" id="KW-1185">Reference proteome</keyword>
<protein>
    <submittedName>
        <fullName evidence="8">Cobalamin biosynthesis protein CobW</fullName>
    </submittedName>
</protein>
<dbReference type="EMBL" id="NAFK01000178">
    <property type="protein sequence ID" value="OSJ20162.1"/>
    <property type="molecule type" value="Genomic_DNA"/>
</dbReference>
<dbReference type="PANTHER" id="PTHR13748">
    <property type="entry name" value="COBW-RELATED"/>
    <property type="match status" value="1"/>
</dbReference>
<dbReference type="SUPFAM" id="SSF52540">
    <property type="entry name" value="P-loop containing nucleoside triphosphate hydrolases"/>
    <property type="match status" value="1"/>
</dbReference>
<gene>
    <name evidence="9" type="ORF">BST63_36960</name>
    <name evidence="8" type="ORF">BSZ18_20870</name>
</gene>
<comment type="caution">
    <text evidence="8">The sequence shown here is derived from an EMBL/GenBank/DDBJ whole genome shotgun (WGS) entry which is preliminary data.</text>
</comment>
<dbReference type="AlphaFoldDB" id="A0A1X3FA16"/>
<dbReference type="InterPro" id="IPR027417">
    <property type="entry name" value="P-loop_NTPase"/>
</dbReference>
<evidence type="ECO:0000256" key="5">
    <source>
        <dbReference type="ARBA" id="ARBA00045658"/>
    </source>
</evidence>
<dbReference type="OrthoDB" id="9808822at2"/>
<dbReference type="GO" id="GO:0000166">
    <property type="term" value="F:nucleotide binding"/>
    <property type="evidence" value="ECO:0007669"/>
    <property type="project" value="UniProtKB-KW"/>
</dbReference>
<evidence type="ECO:0000256" key="1">
    <source>
        <dbReference type="ARBA" id="ARBA00022741"/>
    </source>
</evidence>
<comment type="function">
    <text evidence="5">Zinc chaperone that directly transfers zinc cofactor to target proteins, thereby activating them. Zinc is transferred from the CXCC motif in the GTPase domain to the zinc binding site in target proteins in a process requiring GTP hydrolysis.</text>
</comment>
<evidence type="ECO:0000256" key="4">
    <source>
        <dbReference type="ARBA" id="ARBA00034320"/>
    </source>
</evidence>
<dbReference type="Gene3D" id="3.40.50.300">
    <property type="entry name" value="P-loop containing nucleotide triphosphate hydrolases"/>
    <property type="match status" value="1"/>
</dbReference>
<evidence type="ECO:0000256" key="6">
    <source>
        <dbReference type="ARBA" id="ARBA00049117"/>
    </source>
</evidence>
<dbReference type="GO" id="GO:0016787">
    <property type="term" value="F:hydrolase activity"/>
    <property type="evidence" value="ECO:0007669"/>
    <property type="project" value="UniProtKB-KW"/>
</dbReference>
<reference evidence="10 11" key="1">
    <citation type="submission" date="2017-03" db="EMBL/GenBank/DDBJ databases">
        <title>Whole genome sequences of fourteen strains of Bradyrhizobium canariense and one strain of Bradyrhizobium japonicum isolated from Lupinus (Papilionoideae: Genisteae) species in Algeria.</title>
        <authorList>
            <person name="Crovadore J."/>
            <person name="Chekireb D."/>
            <person name="Brachmann A."/>
            <person name="Chablais R."/>
            <person name="Cochard B."/>
            <person name="Lefort F."/>
        </authorList>
    </citation>
    <scope>NUCLEOTIDE SEQUENCE [LARGE SCALE GENOMIC DNA]</scope>
    <source>
        <strain evidence="8 10">UBMA195</strain>
        <strain evidence="9 11">UBMAN05</strain>
    </source>
</reference>
<dbReference type="InterPro" id="IPR003495">
    <property type="entry name" value="CobW/HypB/UreG_nucleotide-bd"/>
</dbReference>
<dbReference type="Pfam" id="PF02492">
    <property type="entry name" value="cobW"/>
    <property type="match status" value="1"/>
</dbReference>
<accession>A0A1X3FA16</accession>
<dbReference type="NCBIfam" id="TIGR02475">
    <property type="entry name" value="CobW"/>
    <property type="match status" value="1"/>
</dbReference>
<dbReference type="RefSeq" id="WP_085352367.1">
    <property type="nucleotide sequence ID" value="NZ_NAEX01000185.1"/>
</dbReference>
<evidence type="ECO:0000313" key="11">
    <source>
        <dbReference type="Proteomes" id="UP000193884"/>
    </source>
</evidence>
<sequence>MNSLAKVPVTVVTGFLGSGKTTLIQHLLANANGKKLAVLVNEFGSEGVDGEILKSCADANCPEENIIELANGCICCTVADDFIPTMEKLLSRAVKPDHILIETSGLALPKPLLKAFDWPEIRSRITVDGVIALADAEAVAAGRFAPDPDAVEAQRAADGNLDHETPLSEVFEDQIACADIVLLTKADLAGAAGLEAAKAAITAEMSRRVPMLAITDGAIDARLILGLGAAAENDLAARPSHHDGEEDHEHDDFASVVIDLPEVTDIEALVASVQRLAREQNVLRVKGYIAVQGKPMRLLLQAVGERVRHQFDQPWGAGARQSKLVVIGEHGDIDEAAIKAGLGLSGSGI</sequence>
<proteinExistence type="inferred from homology"/>
<keyword evidence="2" id="KW-0378">Hydrolase</keyword>
<dbReference type="EMBL" id="NAFI01000177">
    <property type="protein sequence ID" value="OSJ07030.1"/>
    <property type="molecule type" value="Genomic_DNA"/>
</dbReference>
<dbReference type="GO" id="GO:0009236">
    <property type="term" value="P:cobalamin biosynthetic process"/>
    <property type="evidence" value="ECO:0007669"/>
    <property type="project" value="InterPro"/>
</dbReference>
<evidence type="ECO:0000313" key="10">
    <source>
        <dbReference type="Proteomes" id="UP000193553"/>
    </source>
</evidence>
<dbReference type="Proteomes" id="UP000193884">
    <property type="component" value="Unassembled WGS sequence"/>
</dbReference>
<dbReference type="CDD" id="cd03112">
    <property type="entry name" value="CobW-like"/>
    <property type="match status" value="1"/>
</dbReference>
<dbReference type="SUPFAM" id="SSF90002">
    <property type="entry name" value="Hypothetical protein YjiA, C-terminal domain"/>
    <property type="match status" value="1"/>
</dbReference>
<name>A0A1X3FA16_9BRAD</name>
<dbReference type="InterPro" id="IPR036627">
    <property type="entry name" value="CobW-likC_sf"/>
</dbReference>
<dbReference type="InterPro" id="IPR012824">
    <property type="entry name" value="CobW"/>
</dbReference>
<evidence type="ECO:0000313" key="8">
    <source>
        <dbReference type="EMBL" id="OSJ07030.1"/>
    </source>
</evidence>
<dbReference type="GO" id="GO:0005737">
    <property type="term" value="C:cytoplasm"/>
    <property type="evidence" value="ECO:0007669"/>
    <property type="project" value="TreeGrafter"/>
</dbReference>
<dbReference type="Gene3D" id="3.30.1220.10">
    <property type="entry name" value="CobW-like, C-terminal domain"/>
    <property type="match status" value="1"/>
</dbReference>